<dbReference type="GeneID" id="94288217"/>
<organism evidence="2 3">
    <name type="scientific">Porcisia hertigi</name>
    <dbReference type="NCBI Taxonomy" id="2761500"/>
    <lineage>
        <taxon>Eukaryota</taxon>
        <taxon>Discoba</taxon>
        <taxon>Euglenozoa</taxon>
        <taxon>Kinetoplastea</taxon>
        <taxon>Metakinetoplastina</taxon>
        <taxon>Trypanosomatida</taxon>
        <taxon>Trypanosomatidae</taxon>
        <taxon>Leishmaniinae</taxon>
        <taxon>Porcisia</taxon>
    </lineage>
</organism>
<dbReference type="Proteomes" id="UP000674318">
    <property type="component" value="Unassembled WGS sequence"/>
</dbReference>
<dbReference type="RefSeq" id="XP_067754297.1">
    <property type="nucleotide sequence ID" value="XM_067898140.1"/>
</dbReference>
<dbReference type="EMBL" id="JAFJZO010000033">
    <property type="protein sequence ID" value="KAG5495045.1"/>
    <property type="molecule type" value="Genomic_DNA"/>
</dbReference>
<gene>
    <name evidence="2" type="ORF">JKF63_02098</name>
</gene>
<feature type="compositionally biased region" description="Low complexity" evidence="1">
    <location>
        <begin position="506"/>
        <end position="521"/>
    </location>
</feature>
<protein>
    <submittedName>
        <fullName evidence="2">Uncharacterized protein</fullName>
    </submittedName>
</protein>
<name>A0A836I216_9TRYP</name>
<proteinExistence type="predicted"/>
<keyword evidence="3" id="KW-1185">Reference proteome</keyword>
<dbReference type="AlphaFoldDB" id="A0A836I216"/>
<evidence type="ECO:0000256" key="1">
    <source>
        <dbReference type="SAM" id="MobiDB-lite"/>
    </source>
</evidence>
<sequence>MRHYFVSSALCRHQRTTAKDPHCFLSASEVIRPQAAGARNKLAGLSVTLPPLCAWGACAGSGRTAEGLNPRHGSSNPYNELWAPIESYVARVNAVLSDMGGKGTPGMTLSNSSPPLCLVLRLFPDLTIAQLPALPRRSKEDRHAPRRARNSFIAPHEYPLDAILGAEALWGGGADTQRVFRSAIDALHGLGQHFLPQLPLVLQMPTRLIVSQQFLHDLAALLIRDGWRSVAFELPSTHQLYSHSVEKYGADAAWCQLPLLCTPWASLCRHPRLGQTLRQLRRHDAVPFHVLYSWAVSEMQLFSGLEQSIVVDTTAPMPGEEAMYAYLQSPSSVGQTAEELHCAQPKHTRQLRDVTDAALSPFQAAGHADGTRVAVYMSENPTRTHGVGPGSFNDVVDAVRQGSRSAASREYNRADLDRVYDELRLRRHTDTGLPSAASKGVANSEFVSPDVEGSVSLVLDSPPDYLRALIEKSIVDSDVAVRPAPSERHRLLQKVGEFLQHTMVEPSVSGSGDAASPSSSATCKAHENASLEQEAGELERLLREANETRDATTTGSDVEQMMAEMQQSIRAYTQLSSCDTKDGAEERACHQPSLPHRRGTNGMHNTHAANSATASNAWSTFPGYWSCIHALVQQFTYPTLLWTAPTFNKAAVRAWAAAYHASRYSSGGYDETHMSTRGAPLPLVVPVYMPAQSVMHVEVERLLREGRWFERPPLLRGREEETALHTWLPASLNAALADALSKLPSDYQACERRRLLLDHQRLRREGAHGARRCSTVMEVADTSPTSSAIAGDEPGLDTVRIRIHQETRPLYLLTPAQVQRRESQAFKEAAAMCAASQEAHATLDRGRVRGIHDSFVQAVEESYRAISPASEAPLPQTALPVLFLHVPTPGLDVDELCRSSRCLSA</sequence>
<accession>A0A836I216</accession>
<evidence type="ECO:0000313" key="2">
    <source>
        <dbReference type="EMBL" id="KAG5495045.1"/>
    </source>
</evidence>
<dbReference type="OrthoDB" id="273665at2759"/>
<evidence type="ECO:0000313" key="3">
    <source>
        <dbReference type="Proteomes" id="UP000674318"/>
    </source>
</evidence>
<dbReference type="KEGG" id="phet:94288217"/>
<reference evidence="2 3" key="1">
    <citation type="submission" date="2021-02" db="EMBL/GenBank/DDBJ databases">
        <title>Porcisia hertigi Genome sequencing and assembly.</title>
        <authorList>
            <person name="Almutairi H."/>
            <person name="Gatherer D."/>
        </authorList>
    </citation>
    <scope>NUCLEOTIDE SEQUENCE [LARGE SCALE GENOMIC DNA]</scope>
    <source>
        <strain evidence="2 3">C119</strain>
    </source>
</reference>
<feature type="region of interest" description="Disordered" evidence="1">
    <location>
        <begin position="506"/>
        <end position="532"/>
    </location>
</feature>
<comment type="caution">
    <text evidence="2">The sequence shown here is derived from an EMBL/GenBank/DDBJ whole genome shotgun (WGS) entry which is preliminary data.</text>
</comment>